<evidence type="ECO:0000256" key="1">
    <source>
        <dbReference type="ARBA" id="ARBA00001946"/>
    </source>
</evidence>
<keyword evidence="12 20" id="KW-1133">Transmembrane helix</keyword>
<evidence type="ECO:0000256" key="7">
    <source>
        <dbReference type="ARBA" id="ARBA00022741"/>
    </source>
</evidence>
<evidence type="ECO:0000256" key="8">
    <source>
        <dbReference type="ARBA" id="ARBA00022824"/>
    </source>
</evidence>
<feature type="binding site" evidence="18">
    <location>
        <position position="434"/>
    </location>
    <ligand>
        <name>Mg(2+)</name>
        <dbReference type="ChEBI" id="CHEBI:18420"/>
    </ligand>
</feature>
<dbReference type="Gene3D" id="2.70.150.10">
    <property type="entry name" value="Calcium-transporting ATPase, cytoplasmic transduction domain A"/>
    <property type="match status" value="1"/>
</dbReference>
<evidence type="ECO:0000256" key="2">
    <source>
        <dbReference type="ARBA" id="ARBA00004477"/>
    </source>
</evidence>
<dbReference type="GO" id="GO:0016887">
    <property type="term" value="F:ATP hydrolysis activity"/>
    <property type="evidence" value="ECO:0007669"/>
    <property type="project" value="InterPro"/>
</dbReference>
<dbReference type="CDD" id="cd02073">
    <property type="entry name" value="P-type_ATPase_APLT_Dnf-like"/>
    <property type="match status" value="1"/>
</dbReference>
<evidence type="ECO:0000256" key="20">
    <source>
        <dbReference type="SAM" id="Phobius"/>
    </source>
</evidence>
<sequence length="1809" mass="204980">MKGAMADPLRWARYRWQRLISTEGRECSSSNSSSKCYQSSKTTGKHRIVIPCLGHFKEEYEKVSKLYMSNKIRTTRYTLLNFLPRNLFEQFHRVANLYFLFLVVLNWVPVVEAFQKEITMLPLIGVLTIIAVKDGLEDYSRYKMDKQINNLVTKVYSRKEKKYVDECWKNVNVGDFVRLSRNEIIPADMVLLYSSDPDGICYIETAGLDGETNLKQRQVVRGYSEQVSEIDPEDFSSRIECESPNNDLSRFRGFVEHSNMDRVGLSKENLLLRGCTVRNTEAVVGIVVYAGHETKAMLNNSGPHYKRSKLERKVNTDILWCVLLLLLMCLTGAIGHGIWLSRYSEVPFFNIPGPDGKLSPPTLAGFYMFWTMIILLQVLIPVSLYVSIEIVKLGQIYLMHNDIDFYHEKTDSTIQCRALNIAEDLGQIQYIFSDKTGTLTENKMVFRRCSIAGQEYCHEENAKRLEAYQEMDSEDDSADCQCGSSTPTSKCQGHNNKAVREPLSRKSLNKLSGSYSAFKRQDEAGDTPHSGHMAFSSPIETDVVPDMQLLEKFNQISFHSYQQPEGASSKLSLETMYITDFFLALAICNTVVVSSPNQPRQKMRLSSLSRMPIKSLEEIRQMFQKFSVWRLSSSPLPSVKESSSESPNSFVRKLSIFRMKLASPTSDGAAQKVSEPQNTDSPEDSQVPGELHLVNVAAGGEPNHSMSSIELSPIPKLCYEAESPDEAALVHAARAYKCVLQSRTPDQVTVDFAGLGSLTFQLLHILPFDSLRKRMSVVIRHPVSNKVVVYTKGADSVMMDLLRTASEVHTNNFEIEEKIKERTQQHLDDYARRGLRTLCIAKKVMSDAEYAEWLNHRFLAETSIDNREDLLLESAMRLETKLTLLGATGIEDRLQEGVPDTIQALRKAGIKIWMLTGDKRETAVNIAYACKLLEPEDRIFTLKSQSRDACALVMSKILEGIQKNASVRKKNSEKLGNVSASLSPQAQVFSAGLVIDGRTLEHVLHDSLQNIFLELTEKCRAVVCCQATPLQKSVLVKLVRSKLKAMTLAVGDGANDVSMIQVADTGVGISGQEGMQAVMASDFAISQFRHLRKLLLVHGHWCYTRLTNMVLYFFYKNVTYVNLLFWYQFFCGFSGTSMTDYWILILFNLLFTSVPPIIYGVLDKDVSAEILMELPQLYTTSQKSVAYLPSAFWMTLLDAFYQSLVCFFVPYFVSAGYKIHLYILTYLKPKQTYCGSDIDIFSFGNPINTAALFIMLFHLLIECKSVTWIHTVAIVGSILFYFVFTLVVGATCKTHNPRSDFYWIMEKHMTDPVFYLVCVLTTCIALLPRYLIRVLQGTLFPSPVLRAKYLVRLSHEEQRKAIKRQKKECNVNDRVELQPTSVPSSSAAGAVSKEESTDRHCMNVDLQNPVQFILLLYHFDSMCDFLLSAIKWTSFPPHSIQMLAGCVFSKLPQNCLPTSMFGCNILLAVGGHLAMGILGDSQVKHLSFLDKKWELQGCKTFFWCGGFGVGFFVGFFFFFVVDKQKKYLRAFAFNVPFIFFSTENSTIICEHKRVQIADLIAALVFQISKSRVVVGSSIHACGMALLRAVLVKVCPAVPHEYTKFLPHHKNVWNSTTTQLKEKSKGLLILPQSIFRIRGLTELLDCKTFSVEGLIPFFFCPSAQFLPSGVSLAEREAYHARVHGARFVASTQHPAGDDFHHKTFKINTDHIREQKNIFHLPVLQKKSVGVFFLTSYRNIFRWAEMLQRSEEQKSTLSLLLVIKHIKTHFIRSYKPNLKTLVQDRRNEVINLPLKSVVHKEEILSPKTSSL</sequence>
<feature type="transmembrane region" description="Helical" evidence="20">
    <location>
        <begin position="1267"/>
        <end position="1292"/>
    </location>
</feature>
<dbReference type="EC" id="7.6.2.1" evidence="4"/>
<feature type="transmembrane region" description="Helical" evidence="20">
    <location>
        <begin position="1240"/>
        <end position="1261"/>
    </location>
</feature>
<feature type="binding site" evidence="17">
    <location>
        <position position="916"/>
    </location>
    <ligand>
        <name>ATP</name>
        <dbReference type="ChEBI" id="CHEBI:30616"/>
    </ligand>
</feature>
<comment type="catalytic activity">
    <reaction evidence="15">
        <text>a beta-D-glucosyl-(1&lt;-&gt;1')-N-acylsphing-4-enine(out) + ATP + H2O = a beta-D-glucosyl-(1&lt;-&gt;1')-N-acylsphing-4-enine(in) + ADP + phosphate + H(+)</text>
        <dbReference type="Rhea" id="RHEA:66036"/>
        <dbReference type="ChEBI" id="CHEBI:15377"/>
        <dbReference type="ChEBI" id="CHEBI:15378"/>
        <dbReference type="ChEBI" id="CHEBI:22801"/>
        <dbReference type="ChEBI" id="CHEBI:30616"/>
        <dbReference type="ChEBI" id="CHEBI:43474"/>
        <dbReference type="ChEBI" id="CHEBI:456216"/>
    </reaction>
    <physiologicalReaction direction="left-to-right" evidence="15">
        <dbReference type="Rhea" id="RHEA:66037"/>
    </physiologicalReaction>
</comment>
<comment type="caution">
    <text evidence="23">The sequence shown here is derived from an EMBL/GenBank/DDBJ whole genome shotgun (WGS) entry which is preliminary data.</text>
</comment>
<dbReference type="InterPro" id="IPR023299">
    <property type="entry name" value="ATPase_P-typ_cyto_dom_N"/>
</dbReference>
<evidence type="ECO:0000256" key="17">
    <source>
        <dbReference type="PIRSR" id="PIRSR606539-2"/>
    </source>
</evidence>
<dbReference type="Gene3D" id="3.40.50.1000">
    <property type="entry name" value="HAD superfamily/HAD-like"/>
    <property type="match status" value="2"/>
</dbReference>
<dbReference type="InterPro" id="IPR001757">
    <property type="entry name" value="P_typ_ATPase"/>
</dbReference>
<evidence type="ECO:0000256" key="13">
    <source>
        <dbReference type="ARBA" id="ARBA00023136"/>
    </source>
</evidence>
<feature type="binding site" evidence="17">
    <location>
        <position position="792"/>
    </location>
    <ligand>
        <name>ATP</name>
        <dbReference type="ChEBI" id="CHEBI:30616"/>
    </ligand>
</feature>
<dbReference type="Gene3D" id="1.20.1110.10">
    <property type="entry name" value="Calcium-transporting ATPase, transmembrane domain"/>
    <property type="match status" value="1"/>
</dbReference>
<dbReference type="EMBL" id="JADDUC020000006">
    <property type="protein sequence ID" value="KAI1238282.1"/>
    <property type="molecule type" value="Genomic_DNA"/>
</dbReference>
<proteinExistence type="inferred from homology"/>
<dbReference type="FunFam" id="2.70.150.10:FF:000022">
    <property type="entry name" value="Phospholipid-transporting ATPase"/>
    <property type="match status" value="1"/>
</dbReference>
<reference evidence="23" key="1">
    <citation type="submission" date="2020-10" db="EMBL/GenBank/DDBJ databases">
        <title>Feather gene expression reveals the developmental basis of iridescence in African starlings.</title>
        <authorList>
            <person name="Rubenstein D.R."/>
        </authorList>
    </citation>
    <scope>NUCLEOTIDE SEQUENCE</scope>
    <source>
        <strain evidence="23">SS15</strain>
        <tissue evidence="23">Liver</tissue>
    </source>
</reference>
<reference evidence="24 25" key="2">
    <citation type="journal article" date="2021" name="J. Hered.">
        <title>Feather Gene Expression Elucidates the Developmental Basis of Plumage Iridescence in African Starlings.</title>
        <authorList>
            <person name="Rubenstein D.R."/>
            <person name="Corvelo A."/>
            <person name="MacManes M.D."/>
            <person name="Maia R."/>
            <person name="Narzisi G."/>
            <person name="Rousaki A."/>
            <person name="Vandenabeele P."/>
            <person name="Shawkey M.D."/>
            <person name="Solomon J."/>
        </authorList>
    </citation>
    <scope>NUCLEOTIDE SEQUENCE [LARGE SCALE GENOMIC DNA]</scope>
    <source>
        <strain evidence="24">SS15</strain>
    </source>
</reference>
<dbReference type="FunFam" id="3.40.50.1000:FF:000023">
    <property type="entry name" value="Phospholipid-transporting ATPase"/>
    <property type="match status" value="1"/>
</dbReference>
<keyword evidence="9 17" id="KW-0067">ATP-binding</keyword>
<evidence type="ECO:0000256" key="19">
    <source>
        <dbReference type="SAM" id="MobiDB-lite"/>
    </source>
</evidence>
<gene>
    <name evidence="23" type="ORF">IHE44_000274</name>
    <name evidence="24" type="ORF">IHE44_0013001</name>
</gene>
<dbReference type="InterPro" id="IPR023214">
    <property type="entry name" value="HAD_sf"/>
</dbReference>
<feature type="compositionally biased region" description="Polar residues" evidence="19">
    <location>
        <begin position="663"/>
        <end position="680"/>
    </location>
</feature>
<keyword evidence="8" id="KW-0256">Endoplasmic reticulum</keyword>
<evidence type="ECO:0000256" key="15">
    <source>
        <dbReference type="ARBA" id="ARBA00050913"/>
    </source>
</evidence>
<dbReference type="InterPro" id="IPR032630">
    <property type="entry name" value="P_typ_ATPase_c"/>
</dbReference>
<dbReference type="SUPFAM" id="SSF56784">
    <property type="entry name" value="HAD-like"/>
    <property type="match status" value="2"/>
</dbReference>
<evidence type="ECO:0000259" key="21">
    <source>
        <dbReference type="Pfam" id="PF16209"/>
    </source>
</evidence>
<evidence type="ECO:0000256" key="3">
    <source>
        <dbReference type="ARBA" id="ARBA00008109"/>
    </source>
</evidence>
<dbReference type="SFLD" id="SFLDG00002">
    <property type="entry name" value="C1.7:_P-type_atpase_like"/>
    <property type="match status" value="1"/>
</dbReference>
<dbReference type="EMBL" id="JADDUC010000002">
    <property type="protein sequence ID" value="KAG0136254.1"/>
    <property type="molecule type" value="Genomic_DNA"/>
</dbReference>
<feature type="binding site" evidence="18">
    <location>
        <position position="436"/>
    </location>
    <ligand>
        <name>Mg(2+)</name>
        <dbReference type="ChEBI" id="CHEBI:18420"/>
    </ligand>
</feature>
<feature type="region of interest" description="Disordered" evidence="19">
    <location>
        <begin position="476"/>
        <end position="503"/>
    </location>
</feature>
<feature type="binding site" evidence="17">
    <location>
        <position position="1055"/>
    </location>
    <ligand>
        <name>ATP</name>
        <dbReference type="ChEBI" id="CHEBI:30616"/>
    </ligand>
</feature>
<feature type="domain" description="P-type ATPase C-terminal" evidence="22">
    <location>
        <begin position="1078"/>
        <end position="1342"/>
    </location>
</feature>
<feature type="region of interest" description="Disordered" evidence="19">
    <location>
        <begin position="663"/>
        <end position="687"/>
    </location>
</feature>
<dbReference type="PANTHER" id="PTHR24092">
    <property type="entry name" value="PROBABLE PHOSPHOLIPID-TRANSPORTING ATPASE"/>
    <property type="match status" value="1"/>
</dbReference>
<keyword evidence="6 18" id="KW-0479">Metal-binding</keyword>
<dbReference type="InterPro" id="IPR044492">
    <property type="entry name" value="P_typ_ATPase_HD_dom"/>
</dbReference>
<evidence type="ECO:0000313" key="24">
    <source>
        <dbReference type="EMBL" id="KAI1238282.1"/>
    </source>
</evidence>
<comment type="subcellular location">
    <subcellularLocation>
        <location evidence="2">Endoplasmic reticulum membrane</location>
        <topology evidence="2">Multi-pass membrane protein</topology>
    </subcellularLocation>
</comment>
<feature type="transmembrane region" description="Helical" evidence="20">
    <location>
        <begin position="1141"/>
        <end position="1162"/>
    </location>
</feature>
<dbReference type="PROSITE" id="PS00154">
    <property type="entry name" value="ATPASE_E1_E2"/>
    <property type="match status" value="1"/>
</dbReference>
<dbReference type="GO" id="GO:0140351">
    <property type="term" value="F:glycosylceramide flippase activity"/>
    <property type="evidence" value="ECO:0007669"/>
    <property type="project" value="UniProtKB-ARBA"/>
</dbReference>
<evidence type="ECO:0000256" key="16">
    <source>
        <dbReference type="PIRSR" id="PIRSR606539-1"/>
    </source>
</evidence>
<dbReference type="GO" id="GO:0005789">
    <property type="term" value="C:endoplasmic reticulum membrane"/>
    <property type="evidence" value="ECO:0007669"/>
    <property type="project" value="UniProtKB-SubCell"/>
</dbReference>
<feature type="transmembrane region" description="Helical" evidence="20">
    <location>
        <begin position="1500"/>
        <end position="1521"/>
    </location>
</feature>
<evidence type="ECO:0000259" key="22">
    <source>
        <dbReference type="Pfam" id="PF16212"/>
    </source>
</evidence>
<dbReference type="InterPro" id="IPR018303">
    <property type="entry name" value="ATPase_P-typ_P_site"/>
</dbReference>
<evidence type="ECO:0000313" key="23">
    <source>
        <dbReference type="EMBL" id="KAG0136254.1"/>
    </source>
</evidence>
<dbReference type="NCBIfam" id="TIGR01652">
    <property type="entry name" value="ATPase-Plipid"/>
    <property type="match status" value="2"/>
</dbReference>
<dbReference type="GO" id="GO:0005524">
    <property type="term" value="F:ATP binding"/>
    <property type="evidence" value="ECO:0007669"/>
    <property type="project" value="UniProtKB-KW"/>
</dbReference>
<feature type="transmembrane region" description="Helical" evidence="20">
    <location>
        <begin position="120"/>
        <end position="136"/>
    </location>
</feature>
<feature type="compositionally biased region" description="Polar residues" evidence="19">
    <location>
        <begin position="482"/>
        <end position="495"/>
    </location>
</feature>
<dbReference type="Pfam" id="PF13246">
    <property type="entry name" value="Cation_ATPase"/>
    <property type="match status" value="1"/>
</dbReference>
<evidence type="ECO:0000256" key="5">
    <source>
        <dbReference type="ARBA" id="ARBA00022692"/>
    </source>
</evidence>
<feature type="binding site" evidence="17">
    <location>
        <position position="1032"/>
    </location>
    <ligand>
        <name>ATP</name>
        <dbReference type="ChEBI" id="CHEBI:30616"/>
    </ligand>
</feature>
<evidence type="ECO:0000313" key="25">
    <source>
        <dbReference type="Proteomes" id="UP000618051"/>
    </source>
</evidence>
<feature type="binding site" evidence="17">
    <location>
        <position position="768"/>
    </location>
    <ligand>
        <name>ATP</name>
        <dbReference type="ChEBI" id="CHEBI:30616"/>
    </ligand>
</feature>
<evidence type="ECO:0000256" key="18">
    <source>
        <dbReference type="PIRSR" id="PIRSR606539-3"/>
    </source>
</evidence>
<keyword evidence="11" id="KW-1278">Translocase</keyword>
<dbReference type="Gene3D" id="3.40.1110.10">
    <property type="entry name" value="Calcium-transporting ATPase, cytoplasmic domain N"/>
    <property type="match status" value="2"/>
</dbReference>
<dbReference type="PANTHER" id="PTHR24092:SF84">
    <property type="entry name" value="PHOSPHOLIPID-TRANSPORTING ATPASE VD"/>
    <property type="match status" value="1"/>
</dbReference>
<dbReference type="SUPFAM" id="SSF81660">
    <property type="entry name" value="Metal cation-transporting ATPase, ATP-binding domain N"/>
    <property type="match status" value="1"/>
</dbReference>
<name>A0A835P3W8_9PASS</name>
<evidence type="ECO:0000256" key="6">
    <source>
        <dbReference type="ARBA" id="ARBA00022723"/>
    </source>
</evidence>
<feature type="binding site" evidence="17">
    <location>
        <position position="918"/>
    </location>
    <ligand>
        <name>ATP</name>
        <dbReference type="ChEBI" id="CHEBI:30616"/>
    </ligand>
</feature>
<dbReference type="InterPro" id="IPR036412">
    <property type="entry name" value="HAD-like_sf"/>
</dbReference>
<evidence type="ECO:0000256" key="4">
    <source>
        <dbReference type="ARBA" id="ARBA00012189"/>
    </source>
</evidence>
<dbReference type="GO" id="GO:0000287">
    <property type="term" value="F:magnesium ion binding"/>
    <property type="evidence" value="ECO:0007669"/>
    <property type="project" value="InterPro"/>
</dbReference>
<feature type="transmembrane region" description="Helical" evidence="20">
    <location>
        <begin position="1199"/>
        <end position="1219"/>
    </location>
</feature>
<keyword evidence="10 18" id="KW-0460">Magnesium</keyword>
<feature type="transmembrane region" description="Helical" evidence="20">
    <location>
        <begin position="1459"/>
        <end position="1479"/>
    </location>
</feature>
<dbReference type="InterPro" id="IPR023298">
    <property type="entry name" value="ATPase_P-typ_TM_dom_sf"/>
</dbReference>
<feature type="binding site" evidence="17">
    <location>
        <position position="436"/>
    </location>
    <ligand>
        <name>ATP</name>
        <dbReference type="ChEBI" id="CHEBI:30616"/>
    </ligand>
</feature>
<evidence type="ECO:0000256" key="11">
    <source>
        <dbReference type="ARBA" id="ARBA00022967"/>
    </source>
</evidence>
<keyword evidence="7 17" id="KW-0547">Nucleotide-binding</keyword>
<organism evidence="23">
    <name type="scientific">Lamprotornis superbus</name>
    <dbReference type="NCBI Taxonomy" id="245042"/>
    <lineage>
        <taxon>Eukaryota</taxon>
        <taxon>Metazoa</taxon>
        <taxon>Chordata</taxon>
        <taxon>Craniata</taxon>
        <taxon>Vertebrata</taxon>
        <taxon>Euteleostomi</taxon>
        <taxon>Archelosauria</taxon>
        <taxon>Archosauria</taxon>
        <taxon>Dinosauria</taxon>
        <taxon>Saurischia</taxon>
        <taxon>Theropoda</taxon>
        <taxon>Coelurosauria</taxon>
        <taxon>Aves</taxon>
        <taxon>Neognathae</taxon>
        <taxon>Neoaves</taxon>
        <taxon>Telluraves</taxon>
        <taxon>Australaves</taxon>
        <taxon>Passeriformes</taxon>
        <taxon>Sturnidae</taxon>
        <taxon>Lamprotornis</taxon>
    </lineage>
</organism>
<dbReference type="SFLD" id="SFLDF00027">
    <property type="entry name" value="p-type_atpase"/>
    <property type="match status" value="1"/>
</dbReference>
<dbReference type="SFLD" id="SFLDS00003">
    <property type="entry name" value="Haloacid_Dehalogenase"/>
    <property type="match status" value="1"/>
</dbReference>
<feature type="binding site" evidence="17">
    <location>
        <position position="435"/>
    </location>
    <ligand>
        <name>ATP</name>
        <dbReference type="ChEBI" id="CHEBI:30616"/>
    </ligand>
</feature>
<dbReference type="SUPFAM" id="SSF81665">
    <property type="entry name" value="Calcium ATPase, transmembrane domain M"/>
    <property type="match status" value="1"/>
</dbReference>
<feature type="binding site" evidence="17">
    <location>
        <position position="836"/>
    </location>
    <ligand>
        <name>ATP</name>
        <dbReference type="ChEBI" id="CHEBI:30616"/>
    </ligand>
</feature>
<dbReference type="PRINTS" id="PR00119">
    <property type="entry name" value="CATATPASE"/>
</dbReference>
<dbReference type="Proteomes" id="UP000618051">
    <property type="component" value="Unassembled WGS sequence"/>
</dbReference>
<feature type="transmembrane region" description="Helical" evidence="20">
    <location>
        <begin position="1109"/>
        <end position="1129"/>
    </location>
</feature>
<comment type="similarity">
    <text evidence="3">Belongs to the cation transport ATPase (P-type) (TC 3.A.3) family. Type IV subfamily.</text>
</comment>
<comment type="cofactor">
    <cofactor evidence="1 18">
        <name>Mg(2+)</name>
        <dbReference type="ChEBI" id="CHEBI:18420"/>
    </cofactor>
</comment>
<feature type="transmembrane region" description="Helical" evidence="20">
    <location>
        <begin position="95"/>
        <end position="114"/>
    </location>
</feature>
<accession>A0A835P3W8</accession>
<reference evidence="24" key="3">
    <citation type="submission" date="2022-01" db="EMBL/GenBank/DDBJ databases">
        <authorList>
            <person name="Rubenstein D.R."/>
        </authorList>
    </citation>
    <scope>NUCLEOTIDE SEQUENCE</scope>
    <source>
        <strain evidence="24">SS15</strain>
        <tissue evidence="24">Liver</tissue>
    </source>
</reference>
<dbReference type="InterPro" id="IPR008250">
    <property type="entry name" value="ATPase_P-typ_transduc_dom_A_sf"/>
</dbReference>
<protein>
    <recommendedName>
        <fullName evidence="4">P-type phospholipid transporter</fullName>
        <ecNumber evidence="4">7.6.2.1</ecNumber>
    </recommendedName>
</protein>
<evidence type="ECO:0000256" key="12">
    <source>
        <dbReference type="ARBA" id="ARBA00022989"/>
    </source>
</evidence>
<dbReference type="GO" id="GO:1990531">
    <property type="term" value="C:phospholipid-translocating ATPase complex"/>
    <property type="evidence" value="ECO:0007669"/>
    <property type="project" value="UniProtKB-ARBA"/>
</dbReference>
<comment type="catalytic activity">
    <reaction evidence="14">
        <text>ATP + H2O + phospholipidSide 1 = ADP + phosphate + phospholipidSide 2.</text>
        <dbReference type="EC" id="7.6.2.1"/>
    </reaction>
</comment>
<feature type="binding site" evidence="17">
    <location>
        <position position="917"/>
    </location>
    <ligand>
        <name>ATP</name>
        <dbReference type="ChEBI" id="CHEBI:30616"/>
    </ligand>
</feature>
<keyword evidence="5 20" id="KW-0812">Transmembrane</keyword>
<feature type="binding site" evidence="17">
    <location>
        <position position="434"/>
    </location>
    <ligand>
        <name>ATP</name>
        <dbReference type="ChEBI" id="CHEBI:30616"/>
    </ligand>
</feature>
<dbReference type="GO" id="GO:0005886">
    <property type="term" value="C:plasma membrane"/>
    <property type="evidence" value="ECO:0007669"/>
    <property type="project" value="TreeGrafter"/>
</dbReference>
<dbReference type="InterPro" id="IPR032631">
    <property type="entry name" value="P-type_ATPase_N"/>
</dbReference>
<dbReference type="GO" id="GO:0045332">
    <property type="term" value="P:phospholipid translocation"/>
    <property type="evidence" value="ECO:0007669"/>
    <property type="project" value="TreeGrafter"/>
</dbReference>
<feature type="binding site" evidence="18">
    <location>
        <position position="1056"/>
    </location>
    <ligand>
        <name>Mg(2+)</name>
        <dbReference type="ChEBI" id="CHEBI:18420"/>
    </ligand>
</feature>
<dbReference type="SUPFAM" id="SSF81653">
    <property type="entry name" value="Calcium ATPase, transduction domain A"/>
    <property type="match status" value="1"/>
</dbReference>
<dbReference type="NCBIfam" id="TIGR01494">
    <property type="entry name" value="ATPase_P-type"/>
    <property type="match status" value="3"/>
</dbReference>
<feature type="transmembrane region" description="Helical" evidence="20">
    <location>
        <begin position="318"/>
        <end position="339"/>
    </location>
</feature>
<evidence type="ECO:0000256" key="10">
    <source>
        <dbReference type="ARBA" id="ARBA00022842"/>
    </source>
</evidence>
<feature type="domain" description="P-type ATPase N-terminal" evidence="21">
    <location>
        <begin position="58"/>
        <end position="119"/>
    </location>
</feature>
<dbReference type="FunFam" id="3.40.1110.10:FF:000009">
    <property type="entry name" value="Phospholipid-transporting ATPase"/>
    <property type="match status" value="1"/>
</dbReference>
<keyword evidence="25" id="KW-1185">Reference proteome</keyword>
<keyword evidence="13 20" id="KW-0472">Membrane</keyword>
<feature type="active site" description="4-aspartylphosphate intermediate" evidence="16">
    <location>
        <position position="434"/>
    </location>
</feature>
<evidence type="ECO:0000256" key="9">
    <source>
        <dbReference type="ARBA" id="ARBA00022840"/>
    </source>
</evidence>
<feature type="binding site" evidence="18">
    <location>
        <position position="1052"/>
    </location>
    <ligand>
        <name>Mg(2+)</name>
        <dbReference type="ChEBI" id="CHEBI:18420"/>
    </ligand>
</feature>
<feature type="transmembrane region" description="Helical" evidence="20">
    <location>
        <begin position="367"/>
        <end position="388"/>
    </location>
</feature>
<feature type="binding site" evidence="17">
    <location>
        <position position="1056"/>
    </location>
    <ligand>
        <name>ATP</name>
        <dbReference type="ChEBI" id="CHEBI:30616"/>
    </ligand>
</feature>
<feature type="transmembrane region" description="Helical" evidence="20">
    <location>
        <begin position="1313"/>
        <end position="1332"/>
    </location>
</feature>
<dbReference type="Pfam" id="PF16212">
    <property type="entry name" value="PhoLip_ATPase_C"/>
    <property type="match status" value="1"/>
</dbReference>
<dbReference type="FunFam" id="3.40.50.1000:FF:000001">
    <property type="entry name" value="Phospholipid-transporting ATPase IC"/>
    <property type="match status" value="1"/>
</dbReference>
<evidence type="ECO:0000256" key="14">
    <source>
        <dbReference type="ARBA" id="ARBA00034036"/>
    </source>
</evidence>
<dbReference type="Pfam" id="PF16209">
    <property type="entry name" value="PhoLip_ATPase_N"/>
    <property type="match status" value="1"/>
</dbReference>
<dbReference type="InterPro" id="IPR006539">
    <property type="entry name" value="P-type_ATPase_IV"/>
</dbReference>
<dbReference type="OrthoDB" id="377733at2759"/>
<feature type="binding site" evidence="17">
    <location>
        <position position="726"/>
    </location>
    <ligand>
        <name>ATP</name>
        <dbReference type="ChEBI" id="CHEBI:30616"/>
    </ligand>
</feature>